<dbReference type="Proteomes" id="UP000009168">
    <property type="component" value="Unassembled WGS sequence"/>
</dbReference>
<dbReference type="KEGG" id="tet:TTHERM_000537359"/>
<keyword evidence="1" id="KW-1133">Transmembrane helix</keyword>
<reference evidence="3" key="1">
    <citation type="journal article" date="2006" name="PLoS Biol.">
        <title>Macronuclear genome sequence of the ciliate Tetrahymena thermophila, a model eukaryote.</title>
        <authorList>
            <person name="Eisen J.A."/>
            <person name="Coyne R.S."/>
            <person name="Wu M."/>
            <person name="Wu D."/>
            <person name="Thiagarajan M."/>
            <person name="Wortman J.R."/>
            <person name="Badger J.H."/>
            <person name="Ren Q."/>
            <person name="Amedeo P."/>
            <person name="Jones K.M."/>
            <person name="Tallon L.J."/>
            <person name="Delcher A.L."/>
            <person name="Salzberg S.L."/>
            <person name="Silva J.C."/>
            <person name="Haas B.J."/>
            <person name="Majoros W.H."/>
            <person name="Farzad M."/>
            <person name="Carlton J.M."/>
            <person name="Smith R.K. Jr."/>
            <person name="Garg J."/>
            <person name="Pearlman R.E."/>
            <person name="Karrer K.M."/>
            <person name="Sun L."/>
            <person name="Manning G."/>
            <person name="Elde N.C."/>
            <person name="Turkewitz A.P."/>
            <person name="Asai D.J."/>
            <person name="Wilkes D.E."/>
            <person name="Wang Y."/>
            <person name="Cai H."/>
            <person name="Collins K."/>
            <person name="Stewart B.A."/>
            <person name="Lee S.R."/>
            <person name="Wilamowska K."/>
            <person name="Weinberg Z."/>
            <person name="Ruzzo W.L."/>
            <person name="Wloga D."/>
            <person name="Gaertig J."/>
            <person name="Frankel J."/>
            <person name="Tsao C.-C."/>
            <person name="Gorovsky M.A."/>
            <person name="Keeling P.J."/>
            <person name="Waller R.F."/>
            <person name="Patron N.J."/>
            <person name="Cherry J.M."/>
            <person name="Stover N.A."/>
            <person name="Krieger C.J."/>
            <person name="del Toro C."/>
            <person name="Ryder H.F."/>
            <person name="Williamson S.C."/>
            <person name="Barbeau R.A."/>
            <person name="Hamilton E.P."/>
            <person name="Orias E."/>
        </authorList>
    </citation>
    <scope>NUCLEOTIDE SEQUENCE [LARGE SCALE GENOMIC DNA]</scope>
    <source>
        <strain evidence="3">SB210</strain>
    </source>
</reference>
<dbReference type="InParanoid" id="W7X463"/>
<evidence type="ECO:0000313" key="3">
    <source>
        <dbReference type="Proteomes" id="UP000009168"/>
    </source>
</evidence>
<sequence>MKFNQIRLPYKRLLTNMIYHFLFRLMINLKQLQLITQIAIFIQMISLIKIYIQEIFYLIIVNLFILLFRIQLSITNISINIIKQQKIKHSMMIRSLMKLSKLKNKYNYLKIQILIM</sequence>
<dbReference type="RefSeq" id="XP_012655265.1">
    <property type="nucleotide sequence ID" value="XM_012799811.1"/>
</dbReference>
<dbReference type="EMBL" id="GG662495">
    <property type="protein sequence ID" value="EWS72222.1"/>
    <property type="molecule type" value="Genomic_DNA"/>
</dbReference>
<organism evidence="2 3">
    <name type="scientific">Tetrahymena thermophila (strain SB210)</name>
    <dbReference type="NCBI Taxonomy" id="312017"/>
    <lineage>
        <taxon>Eukaryota</taxon>
        <taxon>Sar</taxon>
        <taxon>Alveolata</taxon>
        <taxon>Ciliophora</taxon>
        <taxon>Intramacronucleata</taxon>
        <taxon>Oligohymenophorea</taxon>
        <taxon>Hymenostomatida</taxon>
        <taxon>Tetrahymenina</taxon>
        <taxon>Tetrahymenidae</taxon>
        <taxon>Tetrahymena</taxon>
    </lineage>
</organism>
<dbReference type="GeneID" id="24439476"/>
<feature type="transmembrane region" description="Helical" evidence="1">
    <location>
        <begin position="55"/>
        <end position="82"/>
    </location>
</feature>
<protein>
    <submittedName>
        <fullName evidence="2">Transmembrane protein, putative</fullName>
    </submittedName>
</protein>
<keyword evidence="3" id="KW-1185">Reference proteome</keyword>
<gene>
    <name evidence="2" type="ORF">TTHERM_000537359</name>
</gene>
<accession>W7X463</accession>
<proteinExistence type="predicted"/>
<evidence type="ECO:0000256" key="1">
    <source>
        <dbReference type="SAM" id="Phobius"/>
    </source>
</evidence>
<evidence type="ECO:0000313" key="2">
    <source>
        <dbReference type="EMBL" id="EWS72222.1"/>
    </source>
</evidence>
<keyword evidence="1" id="KW-0472">Membrane</keyword>
<keyword evidence="1 2" id="KW-0812">Transmembrane</keyword>
<name>W7X463_TETTS</name>
<feature type="transmembrane region" description="Helical" evidence="1">
    <location>
        <begin position="21"/>
        <end position="43"/>
    </location>
</feature>
<dbReference type="AlphaFoldDB" id="W7X463"/>